<dbReference type="SUPFAM" id="SSF46785">
    <property type="entry name" value="Winged helix' DNA-binding domain"/>
    <property type="match status" value="1"/>
</dbReference>
<dbReference type="InterPro" id="IPR036388">
    <property type="entry name" value="WH-like_DNA-bd_sf"/>
</dbReference>
<keyword evidence="2" id="KW-0805">Transcription regulation</keyword>
<feature type="domain" description="HTH lysR-type" evidence="5">
    <location>
        <begin position="9"/>
        <end position="66"/>
    </location>
</feature>
<dbReference type="Gene3D" id="3.40.190.290">
    <property type="match status" value="1"/>
</dbReference>
<evidence type="ECO:0000313" key="6">
    <source>
        <dbReference type="EMBL" id="GGO72548.1"/>
    </source>
</evidence>
<dbReference type="InterPro" id="IPR000847">
    <property type="entry name" value="LysR_HTH_N"/>
</dbReference>
<gene>
    <name evidence="6" type="primary">dhcR</name>
    <name evidence="6" type="ORF">GCM10010982_30940</name>
</gene>
<dbReference type="PANTHER" id="PTHR30419:SF30">
    <property type="entry name" value="LYSR FAMILY TRANSCRIPTIONAL REGULATOR"/>
    <property type="match status" value="1"/>
</dbReference>
<comment type="similarity">
    <text evidence="1">Belongs to the LysR transcriptional regulatory family.</text>
</comment>
<keyword evidence="3" id="KW-0238">DNA-binding</keyword>
<evidence type="ECO:0000313" key="7">
    <source>
        <dbReference type="Proteomes" id="UP000606935"/>
    </source>
</evidence>
<dbReference type="RefSeq" id="WP_188697149.1">
    <property type="nucleotide sequence ID" value="NZ_BMLS01000005.1"/>
</dbReference>
<dbReference type="Pfam" id="PF00126">
    <property type="entry name" value="HTH_1"/>
    <property type="match status" value="1"/>
</dbReference>
<evidence type="ECO:0000256" key="3">
    <source>
        <dbReference type="ARBA" id="ARBA00023125"/>
    </source>
</evidence>
<dbReference type="Pfam" id="PF03466">
    <property type="entry name" value="LysR_substrate"/>
    <property type="match status" value="1"/>
</dbReference>
<dbReference type="GO" id="GO:0003700">
    <property type="term" value="F:DNA-binding transcription factor activity"/>
    <property type="evidence" value="ECO:0007669"/>
    <property type="project" value="InterPro"/>
</dbReference>
<dbReference type="Proteomes" id="UP000606935">
    <property type="component" value="Unassembled WGS sequence"/>
</dbReference>
<dbReference type="GO" id="GO:0005829">
    <property type="term" value="C:cytosol"/>
    <property type="evidence" value="ECO:0007669"/>
    <property type="project" value="TreeGrafter"/>
</dbReference>
<organism evidence="6 7">
    <name type="scientific">Bowmanella pacifica</name>
    <dbReference type="NCBI Taxonomy" id="502051"/>
    <lineage>
        <taxon>Bacteria</taxon>
        <taxon>Pseudomonadati</taxon>
        <taxon>Pseudomonadota</taxon>
        <taxon>Gammaproteobacteria</taxon>
        <taxon>Alteromonadales</taxon>
        <taxon>Alteromonadaceae</taxon>
        <taxon>Bowmanella</taxon>
    </lineage>
</organism>
<accession>A0A918DM44</accession>
<evidence type="ECO:0000259" key="5">
    <source>
        <dbReference type="PROSITE" id="PS50931"/>
    </source>
</evidence>
<dbReference type="InterPro" id="IPR050950">
    <property type="entry name" value="HTH-type_LysR_regulators"/>
</dbReference>
<dbReference type="PRINTS" id="PR00039">
    <property type="entry name" value="HTHLYSR"/>
</dbReference>
<protein>
    <submittedName>
        <fullName evidence="6">Transcriptional regulator</fullName>
    </submittedName>
</protein>
<evidence type="ECO:0000256" key="1">
    <source>
        <dbReference type="ARBA" id="ARBA00009437"/>
    </source>
</evidence>
<dbReference type="InterPro" id="IPR036390">
    <property type="entry name" value="WH_DNA-bd_sf"/>
</dbReference>
<dbReference type="AlphaFoldDB" id="A0A918DM44"/>
<dbReference type="PROSITE" id="PS50931">
    <property type="entry name" value="HTH_LYSR"/>
    <property type="match status" value="1"/>
</dbReference>
<dbReference type="Gene3D" id="1.10.10.10">
    <property type="entry name" value="Winged helix-like DNA-binding domain superfamily/Winged helix DNA-binding domain"/>
    <property type="match status" value="1"/>
</dbReference>
<sequence>MNQQAPSSISIRQLQIFVQLAESRSFAEAALRLHLSQPALSIAIRKFEETVGGSLLSRSTRMVELTPEGRAFLPIAQRLLHDWDEAFTDLHNLFAMQRGKLTIAAMPSFANSLLPRMLKLFHQQHANINISLLDVVMERVMEAVLDGRAELGIIFEAQHMQGLEFIPLVDDSFVVLVNPEHPLSQESVLTWPDLQGQSYVAMNRGSTIRAWCEEAINQADARINMVAEASQLSTVGQLVAAGLGVSVVPAICREDMLRRGLCCVPLQHQGPAKRIGVIRRIRSNLSVPATQFLTLLLENFAVQTASDNSP</sequence>
<keyword evidence="7" id="KW-1185">Reference proteome</keyword>
<name>A0A918DM44_9ALTE</name>
<dbReference type="InterPro" id="IPR005119">
    <property type="entry name" value="LysR_subst-bd"/>
</dbReference>
<proteinExistence type="inferred from homology"/>
<dbReference type="SUPFAM" id="SSF53850">
    <property type="entry name" value="Periplasmic binding protein-like II"/>
    <property type="match status" value="1"/>
</dbReference>
<dbReference type="EMBL" id="BMLS01000005">
    <property type="protein sequence ID" value="GGO72548.1"/>
    <property type="molecule type" value="Genomic_DNA"/>
</dbReference>
<dbReference type="CDD" id="cd08440">
    <property type="entry name" value="PBP2_LTTR_like_4"/>
    <property type="match status" value="1"/>
</dbReference>
<dbReference type="PANTHER" id="PTHR30419">
    <property type="entry name" value="HTH-TYPE TRANSCRIPTIONAL REGULATOR YBHD"/>
    <property type="match status" value="1"/>
</dbReference>
<dbReference type="GO" id="GO:0003677">
    <property type="term" value="F:DNA binding"/>
    <property type="evidence" value="ECO:0007669"/>
    <property type="project" value="UniProtKB-KW"/>
</dbReference>
<reference evidence="6" key="1">
    <citation type="journal article" date="2014" name="Int. J. Syst. Evol. Microbiol.">
        <title>Complete genome sequence of Corynebacterium casei LMG S-19264T (=DSM 44701T), isolated from a smear-ripened cheese.</title>
        <authorList>
            <consortium name="US DOE Joint Genome Institute (JGI-PGF)"/>
            <person name="Walter F."/>
            <person name="Albersmeier A."/>
            <person name="Kalinowski J."/>
            <person name="Ruckert C."/>
        </authorList>
    </citation>
    <scope>NUCLEOTIDE SEQUENCE</scope>
    <source>
        <strain evidence="6">CGMCC 1.7086</strain>
    </source>
</reference>
<evidence type="ECO:0000256" key="4">
    <source>
        <dbReference type="ARBA" id="ARBA00023163"/>
    </source>
</evidence>
<keyword evidence="4" id="KW-0804">Transcription</keyword>
<evidence type="ECO:0000256" key="2">
    <source>
        <dbReference type="ARBA" id="ARBA00023015"/>
    </source>
</evidence>
<dbReference type="FunFam" id="1.10.10.10:FF:000001">
    <property type="entry name" value="LysR family transcriptional regulator"/>
    <property type="match status" value="1"/>
</dbReference>
<reference evidence="6" key="2">
    <citation type="submission" date="2020-09" db="EMBL/GenBank/DDBJ databases">
        <authorList>
            <person name="Sun Q."/>
            <person name="Zhou Y."/>
        </authorList>
    </citation>
    <scope>NUCLEOTIDE SEQUENCE</scope>
    <source>
        <strain evidence="6">CGMCC 1.7086</strain>
    </source>
</reference>
<comment type="caution">
    <text evidence="6">The sequence shown here is derived from an EMBL/GenBank/DDBJ whole genome shotgun (WGS) entry which is preliminary data.</text>
</comment>